<dbReference type="EMBL" id="WBJZ01000014">
    <property type="protein sequence ID" value="KAB1655617.1"/>
    <property type="molecule type" value="Genomic_DNA"/>
</dbReference>
<keyword evidence="2" id="KW-1185">Reference proteome</keyword>
<dbReference type="AlphaFoldDB" id="A0A7J5BQT4"/>
<dbReference type="Proteomes" id="UP000467240">
    <property type="component" value="Unassembled WGS sequence"/>
</dbReference>
<gene>
    <name evidence="1" type="ORF">F8O01_11465</name>
</gene>
<dbReference type="SUPFAM" id="SSF52540">
    <property type="entry name" value="P-loop containing nucleoside triphosphate hydrolases"/>
    <property type="match status" value="1"/>
</dbReference>
<evidence type="ECO:0008006" key="3">
    <source>
        <dbReference type="Google" id="ProtNLM"/>
    </source>
</evidence>
<evidence type="ECO:0000313" key="2">
    <source>
        <dbReference type="Proteomes" id="UP000467240"/>
    </source>
</evidence>
<dbReference type="InterPro" id="IPR027417">
    <property type="entry name" value="P-loop_NTPase"/>
</dbReference>
<name>A0A7J5BQT4_9MICO</name>
<proteinExistence type="predicted"/>
<dbReference type="OrthoDB" id="5243870at2"/>
<protein>
    <recommendedName>
        <fullName evidence="3">MinD-like ATPase involved in chromosome partitioning or flagellar assembly</fullName>
    </recommendedName>
</protein>
<evidence type="ECO:0000313" key="1">
    <source>
        <dbReference type="EMBL" id="KAB1655617.1"/>
    </source>
</evidence>
<comment type="caution">
    <text evidence="1">The sequence shown here is derived from an EMBL/GenBank/DDBJ whole genome shotgun (WGS) entry which is preliminary data.</text>
</comment>
<dbReference type="RefSeq" id="WP_158041004.1">
    <property type="nucleotide sequence ID" value="NZ_JACCFV010000001.1"/>
</dbReference>
<sequence>MAMIVLGSLGHGPGVTTTAVALTLGWHRRVLLVEADTATTSSVLAGRFRGQVHHTVGLTNLSAAAARGDLTADEVLEQSLELGPDRHVLPGFAGLGAARGADAFWQPFTETIAPLEEQSIDVLVDVGRIHAGSRRNVLLTHADLVVVATGATLPDIAALIAPVDPTTTALDEVRAIQRDAEGDGQLALVVIDRARENYAPREIEQVAKAPVIGHLPWSPEAAAVFSLGAPETRKGRDGLTRPIASLARSMQEHLDAGGPPTAEAADPLAAAAEAELREVDRP</sequence>
<reference evidence="1 2" key="1">
    <citation type="submission" date="2019-09" db="EMBL/GenBank/DDBJ databases">
        <title>Phylogeny of genus Pseudoclavibacter and closely related genus.</title>
        <authorList>
            <person name="Li Y."/>
        </authorList>
    </citation>
    <scope>NUCLEOTIDE SEQUENCE [LARGE SCALE GENOMIC DNA]</scope>
    <source>
        <strain evidence="1 2">DSM 23821</strain>
    </source>
</reference>
<organism evidence="1 2">
    <name type="scientific">Pseudoclavibacter chungangensis</name>
    <dbReference type="NCBI Taxonomy" id="587635"/>
    <lineage>
        <taxon>Bacteria</taxon>
        <taxon>Bacillati</taxon>
        <taxon>Actinomycetota</taxon>
        <taxon>Actinomycetes</taxon>
        <taxon>Micrococcales</taxon>
        <taxon>Microbacteriaceae</taxon>
        <taxon>Pseudoclavibacter</taxon>
    </lineage>
</organism>
<accession>A0A7J5BQT4</accession>
<dbReference type="Gene3D" id="3.40.50.300">
    <property type="entry name" value="P-loop containing nucleotide triphosphate hydrolases"/>
    <property type="match status" value="1"/>
</dbReference>